<proteinExistence type="predicted"/>
<comment type="caution">
    <text evidence="2">The sequence shown here is derived from an EMBL/GenBank/DDBJ whole genome shotgun (WGS) entry which is preliminary data.</text>
</comment>
<evidence type="ECO:0000313" key="2">
    <source>
        <dbReference type="EMBL" id="KAK3236483.1"/>
    </source>
</evidence>
<protein>
    <submittedName>
        <fullName evidence="2">Uncharacterized protein</fullName>
    </submittedName>
</protein>
<dbReference type="AlphaFoldDB" id="A0AAE0EPS7"/>
<accession>A0AAE0EPS7</accession>
<evidence type="ECO:0000313" key="3">
    <source>
        <dbReference type="Proteomes" id="UP001190700"/>
    </source>
</evidence>
<organism evidence="2 3">
    <name type="scientific">Cymbomonas tetramitiformis</name>
    <dbReference type="NCBI Taxonomy" id="36881"/>
    <lineage>
        <taxon>Eukaryota</taxon>
        <taxon>Viridiplantae</taxon>
        <taxon>Chlorophyta</taxon>
        <taxon>Pyramimonadophyceae</taxon>
        <taxon>Pyramimonadales</taxon>
        <taxon>Pyramimonadaceae</taxon>
        <taxon>Cymbomonas</taxon>
    </lineage>
</organism>
<dbReference type="EMBL" id="LGRX02035013">
    <property type="protein sequence ID" value="KAK3236483.1"/>
    <property type="molecule type" value="Genomic_DNA"/>
</dbReference>
<name>A0AAE0EPS7_9CHLO</name>
<gene>
    <name evidence="2" type="ORF">CYMTET_53370</name>
</gene>
<feature type="region of interest" description="Disordered" evidence="1">
    <location>
        <begin position="63"/>
        <end position="88"/>
    </location>
</feature>
<dbReference type="Proteomes" id="UP001190700">
    <property type="component" value="Unassembled WGS sequence"/>
</dbReference>
<reference evidence="2 3" key="1">
    <citation type="journal article" date="2015" name="Genome Biol. Evol.">
        <title>Comparative Genomics of a Bacterivorous Green Alga Reveals Evolutionary Causalities and Consequences of Phago-Mixotrophic Mode of Nutrition.</title>
        <authorList>
            <person name="Burns J.A."/>
            <person name="Paasch A."/>
            <person name="Narechania A."/>
            <person name="Kim E."/>
        </authorList>
    </citation>
    <scope>NUCLEOTIDE SEQUENCE [LARGE SCALE GENOMIC DNA]</scope>
    <source>
        <strain evidence="2 3">PLY_AMNH</strain>
    </source>
</reference>
<keyword evidence="3" id="KW-1185">Reference proteome</keyword>
<evidence type="ECO:0000256" key="1">
    <source>
        <dbReference type="SAM" id="MobiDB-lite"/>
    </source>
</evidence>
<sequence>MRECAAAYQAIVPAVQTQHALDSFLEAYGMEALEKLLTYFKEAELEAEWSAVVAMHHQIHKHPFHPQNQIPGKEVRKEFQSGSAKEVC</sequence>